<accession>A0ABN9L2T2</accession>
<comment type="caution">
    <text evidence="1">The sequence shown here is derived from an EMBL/GenBank/DDBJ whole genome shotgun (WGS) entry which is preliminary data.</text>
</comment>
<keyword evidence="2" id="KW-1185">Reference proteome</keyword>
<gene>
    <name evidence="1" type="ORF">RIMI_LOCUS3366776</name>
</gene>
<sequence length="136" mass="15347">MKMETNGFDVATKGPHWIIQRSTMTCGVSFAALKVRIGEWSELWKVAILCTMAGRQLAQRYREFAIQNQNLKREFANCHLPRTARESGHFLIEHSSGCAEEGPRGVSGESLLIRFIGASDIMQEFLSGRMRRGLET</sequence>
<name>A0ABN9L2T2_9NEOB</name>
<evidence type="ECO:0000313" key="2">
    <source>
        <dbReference type="Proteomes" id="UP001176940"/>
    </source>
</evidence>
<proteinExistence type="predicted"/>
<protein>
    <submittedName>
        <fullName evidence="1">Uncharacterized protein</fullName>
    </submittedName>
</protein>
<organism evidence="1 2">
    <name type="scientific">Ranitomeya imitator</name>
    <name type="common">mimic poison frog</name>
    <dbReference type="NCBI Taxonomy" id="111125"/>
    <lineage>
        <taxon>Eukaryota</taxon>
        <taxon>Metazoa</taxon>
        <taxon>Chordata</taxon>
        <taxon>Craniata</taxon>
        <taxon>Vertebrata</taxon>
        <taxon>Euteleostomi</taxon>
        <taxon>Amphibia</taxon>
        <taxon>Batrachia</taxon>
        <taxon>Anura</taxon>
        <taxon>Neobatrachia</taxon>
        <taxon>Hyloidea</taxon>
        <taxon>Dendrobatidae</taxon>
        <taxon>Dendrobatinae</taxon>
        <taxon>Ranitomeya</taxon>
    </lineage>
</organism>
<dbReference type="EMBL" id="CAUEEQ010005022">
    <property type="protein sequence ID" value="CAJ0928336.1"/>
    <property type="molecule type" value="Genomic_DNA"/>
</dbReference>
<dbReference type="Proteomes" id="UP001176940">
    <property type="component" value="Unassembled WGS sequence"/>
</dbReference>
<reference evidence="1" key="1">
    <citation type="submission" date="2023-07" db="EMBL/GenBank/DDBJ databases">
        <authorList>
            <person name="Stuckert A."/>
        </authorList>
    </citation>
    <scope>NUCLEOTIDE SEQUENCE</scope>
</reference>
<evidence type="ECO:0000313" key="1">
    <source>
        <dbReference type="EMBL" id="CAJ0928336.1"/>
    </source>
</evidence>